<feature type="region of interest" description="Disordered" evidence="1">
    <location>
        <begin position="129"/>
        <end position="148"/>
    </location>
</feature>
<name>X8BH16_MYCXE</name>
<dbReference type="InterPro" id="IPR025519">
    <property type="entry name" value="DUF4407"/>
</dbReference>
<evidence type="ECO:0000256" key="1">
    <source>
        <dbReference type="SAM" id="MobiDB-lite"/>
    </source>
</evidence>
<gene>
    <name evidence="3" type="ORF">I553_6611</name>
</gene>
<keyword evidence="2" id="KW-0472">Membrane</keyword>
<keyword evidence="2" id="KW-0812">Transmembrane</keyword>
<feature type="transmembrane region" description="Helical" evidence="2">
    <location>
        <begin position="164"/>
        <end position="187"/>
    </location>
</feature>
<comment type="caution">
    <text evidence="3">The sequence shown here is derived from an EMBL/GenBank/DDBJ whole genome shotgun (WGS) entry which is preliminary data.</text>
</comment>
<dbReference type="PATRIC" id="fig|1299334.3.peg.4762"/>
<sequence>MTVAELAGLAVLSGSIDRRLAEQAVQRADSAPAVAQASTNLDRARAARSALDNVVEQARAHRDEALVVARCEYNPTPACPQTRITGYPGGTGNPRGQRPAGRRATELDTALAARDRRAPELDAQIAAGEQELEQARRPRSRMRTTAWGPLGRHVRPHLRQRGVLAVRLLVIALCAALYVLPLILRLWRGETSHDRHAAARAERDRAELQADTAIAVKRAEVRQAAETMRADQQLASARLAAEAQTEIDRAQQRRQVAEALEGHAREYPRSRPKPPVSRLSARTCRRESSAATPSNRDTSVERR</sequence>
<reference evidence="3" key="1">
    <citation type="submission" date="2014-01" db="EMBL/GenBank/DDBJ databases">
        <authorList>
            <person name="Brown-Elliot B."/>
            <person name="Wallace R."/>
            <person name="Lenaerts A."/>
            <person name="Ordway D."/>
            <person name="DeGroote M.A."/>
            <person name="Parker T."/>
            <person name="Sizemore C."/>
            <person name="Tallon L.J."/>
            <person name="Sadzewicz L.K."/>
            <person name="Sengamalay N."/>
            <person name="Fraser C.M."/>
            <person name="Hine E."/>
            <person name="Shefchek K.A."/>
            <person name="Das S.P."/>
            <person name="Tettelin H."/>
        </authorList>
    </citation>
    <scope>NUCLEOTIDE SEQUENCE [LARGE SCALE GENOMIC DNA]</scope>
    <source>
        <strain evidence="3">4042</strain>
    </source>
</reference>
<organism evidence="3">
    <name type="scientific">Mycobacterium xenopi 4042</name>
    <dbReference type="NCBI Taxonomy" id="1299334"/>
    <lineage>
        <taxon>Bacteria</taxon>
        <taxon>Bacillati</taxon>
        <taxon>Actinomycetota</taxon>
        <taxon>Actinomycetes</taxon>
        <taxon>Mycobacteriales</taxon>
        <taxon>Mycobacteriaceae</taxon>
        <taxon>Mycobacterium</taxon>
    </lineage>
</organism>
<feature type="compositionally biased region" description="Basic and acidic residues" evidence="1">
    <location>
        <begin position="260"/>
        <end position="269"/>
    </location>
</feature>
<proteinExistence type="predicted"/>
<evidence type="ECO:0000313" key="3">
    <source>
        <dbReference type="EMBL" id="EUA42751.1"/>
    </source>
</evidence>
<dbReference type="EMBL" id="JAOB01000042">
    <property type="protein sequence ID" value="EUA42751.1"/>
    <property type="molecule type" value="Genomic_DNA"/>
</dbReference>
<feature type="region of interest" description="Disordered" evidence="1">
    <location>
        <begin position="260"/>
        <end position="303"/>
    </location>
</feature>
<keyword evidence="2" id="KW-1133">Transmembrane helix</keyword>
<dbReference type="Pfam" id="PF14362">
    <property type="entry name" value="DUF4407"/>
    <property type="match status" value="1"/>
</dbReference>
<feature type="region of interest" description="Disordered" evidence="1">
    <location>
        <begin position="82"/>
        <end position="103"/>
    </location>
</feature>
<protein>
    <recommendedName>
        <fullName evidence="4">DUF4407 domain-containing protein</fullName>
    </recommendedName>
</protein>
<dbReference type="AlphaFoldDB" id="X8BH16"/>
<accession>X8BH16</accession>
<evidence type="ECO:0008006" key="4">
    <source>
        <dbReference type="Google" id="ProtNLM"/>
    </source>
</evidence>
<evidence type="ECO:0000256" key="2">
    <source>
        <dbReference type="SAM" id="Phobius"/>
    </source>
</evidence>